<protein>
    <submittedName>
        <fullName evidence="1">Uncharacterized protein</fullName>
    </submittedName>
</protein>
<organism evidence="1 2">
    <name type="scientific">Vararia minispora EC-137</name>
    <dbReference type="NCBI Taxonomy" id="1314806"/>
    <lineage>
        <taxon>Eukaryota</taxon>
        <taxon>Fungi</taxon>
        <taxon>Dikarya</taxon>
        <taxon>Basidiomycota</taxon>
        <taxon>Agaricomycotina</taxon>
        <taxon>Agaricomycetes</taxon>
        <taxon>Russulales</taxon>
        <taxon>Lachnocladiaceae</taxon>
        <taxon>Vararia</taxon>
    </lineage>
</organism>
<comment type="caution">
    <text evidence="1">The sequence shown here is derived from an EMBL/GenBank/DDBJ whole genome shotgun (WGS) entry which is preliminary data.</text>
</comment>
<dbReference type="EMBL" id="MU273471">
    <property type="protein sequence ID" value="KAI0036440.1"/>
    <property type="molecule type" value="Genomic_DNA"/>
</dbReference>
<accession>A0ACB8QXS6</accession>
<name>A0ACB8QXS6_9AGAM</name>
<gene>
    <name evidence="1" type="ORF">K488DRAFT_41129</name>
</gene>
<evidence type="ECO:0000313" key="1">
    <source>
        <dbReference type="EMBL" id="KAI0036440.1"/>
    </source>
</evidence>
<reference evidence="1" key="1">
    <citation type="submission" date="2021-02" db="EMBL/GenBank/DDBJ databases">
        <authorList>
            <consortium name="DOE Joint Genome Institute"/>
            <person name="Ahrendt S."/>
            <person name="Looney B.P."/>
            <person name="Miyauchi S."/>
            <person name="Morin E."/>
            <person name="Drula E."/>
            <person name="Courty P.E."/>
            <person name="Chicoki N."/>
            <person name="Fauchery L."/>
            <person name="Kohler A."/>
            <person name="Kuo A."/>
            <person name="Labutti K."/>
            <person name="Pangilinan J."/>
            <person name="Lipzen A."/>
            <person name="Riley R."/>
            <person name="Andreopoulos W."/>
            <person name="He G."/>
            <person name="Johnson J."/>
            <person name="Barry K.W."/>
            <person name="Grigoriev I.V."/>
            <person name="Nagy L."/>
            <person name="Hibbett D."/>
            <person name="Henrissat B."/>
            <person name="Matheny P.B."/>
            <person name="Labbe J."/>
            <person name="Martin F."/>
        </authorList>
    </citation>
    <scope>NUCLEOTIDE SEQUENCE</scope>
    <source>
        <strain evidence="1">EC-137</strain>
    </source>
</reference>
<proteinExistence type="predicted"/>
<reference evidence="1" key="2">
    <citation type="journal article" date="2022" name="New Phytol.">
        <title>Evolutionary transition to the ectomycorrhizal habit in the genomes of a hyperdiverse lineage of mushroom-forming fungi.</title>
        <authorList>
            <person name="Looney B."/>
            <person name="Miyauchi S."/>
            <person name="Morin E."/>
            <person name="Drula E."/>
            <person name="Courty P.E."/>
            <person name="Kohler A."/>
            <person name="Kuo A."/>
            <person name="LaButti K."/>
            <person name="Pangilinan J."/>
            <person name="Lipzen A."/>
            <person name="Riley R."/>
            <person name="Andreopoulos W."/>
            <person name="He G."/>
            <person name="Johnson J."/>
            <person name="Nolan M."/>
            <person name="Tritt A."/>
            <person name="Barry K.W."/>
            <person name="Grigoriev I.V."/>
            <person name="Nagy L.G."/>
            <person name="Hibbett D."/>
            <person name="Henrissat B."/>
            <person name="Matheny P.B."/>
            <person name="Labbe J."/>
            <person name="Martin F.M."/>
        </authorList>
    </citation>
    <scope>NUCLEOTIDE SEQUENCE</scope>
    <source>
        <strain evidence="1">EC-137</strain>
    </source>
</reference>
<sequence>MSASSTPIERDRHMLAIGHQCSQSTCNLVDFLPFKCQHCSLQFCGEHFLPQRHSCPKYDEFQHNRVAPDCPLCGEPVAIPPGEDPNIRMERHLSQECTVMTGKTKQSKTPRCARAMCNKVLYAPIKCDKCKLEFCPTHRFPATHNCSSIGSTSKPALPKPIVRSNIPKPSVSASQVAQAGKNAIASAKESMAAAKASTTSAAKAASLPGPFNKTDRRGKQERESQRKAMQERARKGLLSEQEKVILAELEAERVSRGRGNSGNGKECIVM</sequence>
<dbReference type="Proteomes" id="UP000814128">
    <property type="component" value="Unassembled WGS sequence"/>
</dbReference>
<evidence type="ECO:0000313" key="2">
    <source>
        <dbReference type="Proteomes" id="UP000814128"/>
    </source>
</evidence>
<keyword evidence="2" id="KW-1185">Reference proteome</keyword>